<comment type="caution">
    <text evidence="2">The sequence shown here is derived from an EMBL/GenBank/DDBJ whole genome shotgun (WGS) entry which is preliminary data.</text>
</comment>
<evidence type="ECO:0000313" key="3">
    <source>
        <dbReference type="Proteomes" id="UP000224130"/>
    </source>
</evidence>
<accession>A0A2A9EUA9</accession>
<organism evidence="2 3">
    <name type="scientific">Isoptericola jiangsuensis</name>
    <dbReference type="NCBI Taxonomy" id="548579"/>
    <lineage>
        <taxon>Bacteria</taxon>
        <taxon>Bacillati</taxon>
        <taxon>Actinomycetota</taxon>
        <taxon>Actinomycetes</taxon>
        <taxon>Micrococcales</taxon>
        <taxon>Promicromonosporaceae</taxon>
        <taxon>Isoptericola</taxon>
    </lineage>
</organism>
<sequence length="147" mass="14349">MPEHRPALAVTTGAPTGARVLAAVLAGLVVAGTSGCATASGTPGENACAAPAVEADPATVAPGDTMEITGVGFAHGCEDHPAAEESTSMTDVPVRWLQGGVTVDLGVVDADEHGGWALRATVPADAVPGQARIDASPSTGVEITVGS</sequence>
<feature type="chain" id="PRO_5012902444" description="IPT/TIG domain-containing protein" evidence="1">
    <location>
        <begin position="40"/>
        <end position="147"/>
    </location>
</feature>
<proteinExistence type="predicted"/>
<gene>
    <name evidence="2" type="ORF">ATJ88_1277</name>
</gene>
<evidence type="ECO:0000313" key="2">
    <source>
        <dbReference type="EMBL" id="PFG42614.1"/>
    </source>
</evidence>
<dbReference type="Proteomes" id="UP000224130">
    <property type="component" value="Unassembled WGS sequence"/>
</dbReference>
<dbReference type="RefSeq" id="WP_098463093.1">
    <property type="nucleotide sequence ID" value="NZ_PDJJ01000001.1"/>
</dbReference>
<reference evidence="2 3" key="1">
    <citation type="submission" date="2017-10" db="EMBL/GenBank/DDBJ databases">
        <title>Sequencing the genomes of 1000 actinobacteria strains.</title>
        <authorList>
            <person name="Klenk H.-P."/>
        </authorList>
    </citation>
    <scope>NUCLEOTIDE SEQUENCE [LARGE SCALE GENOMIC DNA]</scope>
    <source>
        <strain evidence="2 3">DSM 21863</strain>
    </source>
</reference>
<protein>
    <recommendedName>
        <fullName evidence="4">IPT/TIG domain-containing protein</fullName>
    </recommendedName>
</protein>
<dbReference type="AlphaFoldDB" id="A0A2A9EUA9"/>
<feature type="signal peptide" evidence="1">
    <location>
        <begin position="1"/>
        <end position="39"/>
    </location>
</feature>
<dbReference type="OrthoDB" id="3787526at2"/>
<keyword evidence="3" id="KW-1185">Reference proteome</keyword>
<evidence type="ECO:0000256" key="1">
    <source>
        <dbReference type="SAM" id="SignalP"/>
    </source>
</evidence>
<name>A0A2A9EUA9_9MICO</name>
<evidence type="ECO:0008006" key="4">
    <source>
        <dbReference type="Google" id="ProtNLM"/>
    </source>
</evidence>
<keyword evidence="1" id="KW-0732">Signal</keyword>
<dbReference type="EMBL" id="PDJJ01000001">
    <property type="protein sequence ID" value="PFG42614.1"/>
    <property type="molecule type" value="Genomic_DNA"/>
</dbReference>